<comment type="caution">
    <text evidence="2">The sequence shown here is derived from an EMBL/GenBank/DDBJ whole genome shotgun (WGS) entry which is preliminary data.</text>
</comment>
<accession>A0A6N8FKV7</accession>
<evidence type="ECO:0008006" key="4">
    <source>
        <dbReference type="Google" id="ProtNLM"/>
    </source>
</evidence>
<feature type="transmembrane region" description="Helical" evidence="1">
    <location>
        <begin position="206"/>
        <end position="227"/>
    </location>
</feature>
<feature type="transmembrane region" description="Helical" evidence="1">
    <location>
        <begin position="175"/>
        <end position="199"/>
    </location>
</feature>
<gene>
    <name evidence="2" type="ORF">GMD78_18100</name>
</gene>
<keyword evidence="1" id="KW-1133">Transmembrane helix</keyword>
<feature type="transmembrane region" description="Helical" evidence="1">
    <location>
        <begin position="60"/>
        <end position="78"/>
    </location>
</feature>
<reference evidence="2 3" key="1">
    <citation type="submission" date="2019-11" db="EMBL/GenBank/DDBJ databases">
        <authorList>
            <person name="Li X."/>
        </authorList>
    </citation>
    <scope>NUCLEOTIDE SEQUENCE [LARGE SCALE GENOMIC DNA]</scope>
    <source>
        <strain evidence="2 3">L9</strain>
    </source>
</reference>
<protein>
    <recommendedName>
        <fullName evidence="4">YndJ-like protein</fullName>
    </recommendedName>
</protein>
<keyword evidence="3" id="KW-1185">Reference proteome</keyword>
<feature type="transmembrane region" description="Helical" evidence="1">
    <location>
        <begin position="233"/>
        <end position="251"/>
    </location>
</feature>
<feature type="transmembrane region" description="Helical" evidence="1">
    <location>
        <begin position="116"/>
        <end position="135"/>
    </location>
</feature>
<evidence type="ECO:0000256" key="1">
    <source>
        <dbReference type="SAM" id="Phobius"/>
    </source>
</evidence>
<evidence type="ECO:0000313" key="3">
    <source>
        <dbReference type="Proteomes" id="UP000469125"/>
    </source>
</evidence>
<keyword evidence="1" id="KW-0472">Membrane</keyword>
<dbReference type="Proteomes" id="UP000469125">
    <property type="component" value="Unassembled WGS sequence"/>
</dbReference>
<keyword evidence="1" id="KW-0812">Transmembrane</keyword>
<proteinExistence type="predicted"/>
<dbReference type="Pfam" id="PF14158">
    <property type="entry name" value="YndJ"/>
    <property type="match status" value="1"/>
</dbReference>
<feature type="transmembrane region" description="Helical" evidence="1">
    <location>
        <begin position="263"/>
        <end position="284"/>
    </location>
</feature>
<dbReference type="AlphaFoldDB" id="A0A6N8FKV7"/>
<dbReference type="InterPro" id="IPR025450">
    <property type="entry name" value="YndJ-like"/>
</dbReference>
<evidence type="ECO:0000313" key="2">
    <source>
        <dbReference type="EMBL" id="MUK90290.1"/>
    </source>
</evidence>
<feature type="transmembrane region" description="Helical" evidence="1">
    <location>
        <begin position="85"/>
        <end position="104"/>
    </location>
</feature>
<organism evidence="2 3">
    <name type="scientific">Ornithinibacillus caprae</name>
    <dbReference type="NCBI Taxonomy" id="2678566"/>
    <lineage>
        <taxon>Bacteria</taxon>
        <taxon>Bacillati</taxon>
        <taxon>Bacillota</taxon>
        <taxon>Bacilli</taxon>
        <taxon>Bacillales</taxon>
        <taxon>Bacillaceae</taxon>
        <taxon>Ornithinibacillus</taxon>
    </lineage>
</organism>
<name>A0A6N8FKV7_9BACI</name>
<feature type="transmembrane region" description="Helical" evidence="1">
    <location>
        <begin position="37"/>
        <end position="54"/>
    </location>
</feature>
<dbReference type="EMBL" id="WOCA01000019">
    <property type="protein sequence ID" value="MUK90290.1"/>
    <property type="molecule type" value="Genomic_DNA"/>
</dbReference>
<feature type="transmembrane region" description="Helical" evidence="1">
    <location>
        <begin position="147"/>
        <end position="163"/>
    </location>
</feature>
<feature type="transmembrane region" description="Helical" evidence="1">
    <location>
        <begin position="296"/>
        <end position="319"/>
    </location>
</feature>
<sequence>MIQRNPSISFMLRLSIQLLAGFLLMKGRLPTMILRNLAIINSIILIVMVVFIGVEPWYDVLLTVAQVVFVPFVLHLVIRDQRTTISTYLGYLSIPSTMSVFMLQVTENPMIDSLLAFIYFLFTIAVLAFGIIRFINRGFEYIEECMINIGLIYIAIGGGWFLAYEVGINTGFSPILTWLTAIHFHYAAFLLPIFIGFLGRMYKPPMYTFVGLALLAAPMIVALGIAFSPIIEVISVLFYIFGIFGLIVISLKAPFNKITQKWFVCVSFMALGITILFSLLYSLGNMTNNYSVTIDFMLRFHGVVNSLLFAFVGVIGWSINVPPTNFIKRTFPVSRLRGGLSIGEGFVDGKVDDRMYQGLVDDMRVYEPHIDLHSLSTTIADFYENTSEYRLFAKIKWYHWFLPFAACYRFVSRYTKQLNLPLLSKEVEMTGDIFSIDDQLDGRLGTRAWIRKVNGETVFVALYGFHQSHGRTYMNIALPLPASSMIGILELNQSNDNLQLTSRKGSSVQADSGIYLAINKFLFRLPIEEDFQVKEIERGILEAQHQMWIFSIPFLKISYKINHQSKI</sequence>